<comment type="similarity">
    <text evidence="2">Belongs to the DoxX family.</text>
</comment>
<dbReference type="InterPro" id="IPR051907">
    <property type="entry name" value="DoxX-like_oxidoreductase"/>
</dbReference>
<evidence type="ECO:0000256" key="7">
    <source>
        <dbReference type="SAM" id="MobiDB-lite"/>
    </source>
</evidence>
<evidence type="ECO:0000256" key="5">
    <source>
        <dbReference type="ARBA" id="ARBA00022989"/>
    </source>
</evidence>
<evidence type="ECO:0000313" key="9">
    <source>
        <dbReference type="Proteomes" id="UP000579605"/>
    </source>
</evidence>
<dbReference type="EMBL" id="JACBZH010000001">
    <property type="protein sequence ID" value="NYH88987.1"/>
    <property type="molecule type" value="Genomic_DNA"/>
</dbReference>
<organism evidence="8 9">
    <name type="scientific">Actinopolymorpha rutila</name>
    <dbReference type="NCBI Taxonomy" id="446787"/>
    <lineage>
        <taxon>Bacteria</taxon>
        <taxon>Bacillati</taxon>
        <taxon>Actinomycetota</taxon>
        <taxon>Actinomycetes</taxon>
        <taxon>Propionibacteriales</taxon>
        <taxon>Actinopolymorphaceae</taxon>
        <taxon>Actinopolymorpha</taxon>
    </lineage>
</organism>
<keyword evidence="5" id="KW-1133">Transmembrane helix</keyword>
<evidence type="ECO:0000256" key="4">
    <source>
        <dbReference type="ARBA" id="ARBA00022692"/>
    </source>
</evidence>
<proteinExistence type="inferred from homology"/>
<keyword evidence="3" id="KW-1003">Cell membrane</keyword>
<dbReference type="GO" id="GO:0005886">
    <property type="term" value="C:plasma membrane"/>
    <property type="evidence" value="ECO:0007669"/>
    <property type="project" value="UniProtKB-SubCell"/>
</dbReference>
<dbReference type="PANTHER" id="PTHR33452:SF1">
    <property type="entry name" value="INNER MEMBRANE PROTEIN YPHA-RELATED"/>
    <property type="match status" value="1"/>
</dbReference>
<keyword evidence="6" id="KW-0472">Membrane</keyword>
<reference evidence="8 9" key="1">
    <citation type="submission" date="2020-07" db="EMBL/GenBank/DDBJ databases">
        <title>Sequencing the genomes of 1000 actinobacteria strains.</title>
        <authorList>
            <person name="Klenk H.-P."/>
        </authorList>
    </citation>
    <scope>NUCLEOTIDE SEQUENCE [LARGE SCALE GENOMIC DNA]</scope>
    <source>
        <strain evidence="8 9">DSM 18448</strain>
    </source>
</reference>
<evidence type="ECO:0000256" key="1">
    <source>
        <dbReference type="ARBA" id="ARBA00004651"/>
    </source>
</evidence>
<protein>
    <submittedName>
        <fullName evidence="8">Putative membrane protein YphA (DoxX/SURF4 family)</fullName>
    </submittedName>
</protein>
<dbReference type="InterPro" id="IPR032808">
    <property type="entry name" value="DoxX"/>
</dbReference>
<accession>A0A852Z6S5</accession>
<name>A0A852Z6S5_9ACTN</name>
<evidence type="ECO:0000256" key="3">
    <source>
        <dbReference type="ARBA" id="ARBA00022475"/>
    </source>
</evidence>
<evidence type="ECO:0000313" key="8">
    <source>
        <dbReference type="EMBL" id="NYH88987.1"/>
    </source>
</evidence>
<comment type="subcellular location">
    <subcellularLocation>
        <location evidence="1">Cell membrane</location>
        <topology evidence="1">Multi-pass membrane protein</topology>
    </subcellularLocation>
</comment>
<dbReference type="Proteomes" id="UP000579605">
    <property type="component" value="Unassembled WGS sequence"/>
</dbReference>
<comment type="caution">
    <text evidence="8">The sequence shown here is derived from an EMBL/GenBank/DDBJ whole genome shotgun (WGS) entry which is preliminary data.</text>
</comment>
<dbReference type="RefSeq" id="WP_179786799.1">
    <property type="nucleotide sequence ID" value="NZ_BAAARR010000003.1"/>
</dbReference>
<dbReference type="Pfam" id="PF07681">
    <property type="entry name" value="DoxX"/>
    <property type="match status" value="1"/>
</dbReference>
<evidence type="ECO:0000256" key="6">
    <source>
        <dbReference type="ARBA" id="ARBA00023136"/>
    </source>
</evidence>
<keyword evidence="9" id="KW-1185">Reference proteome</keyword>
<dbReference type="AlphaFoldDB" id="A0A852Z6S5"/>
<evidence type="ECO:0000256" key="2">
    <source>
        <dbReference type="ARBA" id="ARBA00006679"/>
    </source>
</evidence>
<gene>
    <name evidence="8" type="ORF">F4554_001625</name>
</gene>
<keyword evidence="4" id="KW-0812">Transmembrane</keyword>
<feature type="region of interest" description="Disordered" evidence="7">
    <location>
        <begin position="200"/>
        <end position="227"/>
    </location>
</feature>
<dbReference type="PANTHER" id="PTHR33452">
    <property type="entry name" value="OXIDOREDUCTASE CATD-RELATED"/>
    <property type="match status" value="1"/>
</dbReference>
<sequence>MTLVRMIARPMLASTFVVHGVRAIRNPDPLVPSAKSVTDQLVPTAKRIAPPAIADRIPEDPRTLVRINGAVQVVGGIALATGVGRRWGALALAASVLPTTYAGHAFWQESDAEARGSQKVHFLKNVSIFGGLLLAAVDTEGKPGLAWRASHSAEHTRAATRRVTRSARREAKIAARTARQEAKLAKLFARQEARLAAKAAKPARITRGTKRDAKRAGKAAKALGSSATHAAKPVLAKAGIGN</sequence>